<dbReference type="PANTHER" id="PTHR43016">
    <property type="entry name" value="PRESEQUENCE PROTEASE"/>
    <property type="match status" value="1"/>
</dbReference>
<evidence type="ECO:0000259" key="2">
    <source>
        <dbReference type="SMART" id="SM01264"/>
    </source>
</evidence>
<dbReference type="Proteomes" id="UP001162164">
    <property type="component" value="Unassembled WGS sequence"/>
</dbReference>
<evidence type="ECO:0000313" key="4">
    <source>
        <dbReference type="Proteomes" id="UP001162164"/>
    </source>
</evidence>
<dbReference type="EMBL" id="JAPWTJ010001556">
    <property type="protein sequence ID" value="KAJ8970899.1"/>
    <property type="molecule type" value="Genomic_DNA"/>
</dbReference>
<accession>A0ABQ9J2A1</accession>
<dbReference type="PANTHER" id="PTHR43016:SF16">
    <property type="entry name" value="METALLOPROTEASE, PUTATIVE (AFU_ORTHOLOGUE AFUA_4G07610)-RELATED"/>
    <property type="match status" value="1"/>
</dbReference>
<organism evidence="3 4">
    <name type="scientific">Molorchus minor</name>
    <dbReference type="NCBI Taxonomy" id="1323400"/>
    <lineage>
        <taxon>Eukaryota</taxon>
        <taxon>Metazoa</taxon>
        <taxon>Ecdysozoa</taxon>
        <taxon>Arthropoda</taxon>
        <taxon>Hexapoda</taxon>
        <taxon>Insecta</taxon>
        <taxon>Pterygota</taxon>
        <taxon>Neoptera</taxon>
        <taxon>Endopterygota</taxon>
        <taxon>Coleoptera</taxon>
        <taxon>Polyphaga</taxon>
        <taxon>Cucujiformia</taxon>
        <taxon>Chrysomeloidea</taxon>
        <taxon>Cerambycidae</taxon>
        <taxon>Lamiinae</taxon>
        <taxon>Monochamini</taxon>
        <taxon>Molorchus</taxon>
    </lineage>
</organism>
<dbReference type="InterPro" id="IPR013578">
    <property type="entry name" value="Peptidase_M16C_assoc"/>
</dbReference>
<evidence type="ECO:0000313" key="3">
    <source>
        <dbReference type="EMBL" id="KAJ8970899.1"/>
    </source>
</evidence>
<keyword evidence="1" id="KW-0175">Coiled coil</keyword>
<feature type="coiled-coil region" evidence="1">
    <location>
        <begin position="48"/>
        <end position="75"/>
    </location>
</feature>
<dbReference type="SUPFAM" id="SSF63411">
    <property type="entry name" value="LuxS/MPP-like metallohydrolase"/>
    <property type="match status" value="3"/>
</dbReference>
<dbReference type="Pfam" id="PF08367">
    <property type="entry name" value="M16C_assoc"/>
    <property type="match status" value="1"/>
</dbReference>
<evidence type="ECO:0000256" key="1">
    <source>
        <dbReference type="SAM" id="Coils"/>
    </source>
</evidence>
<proteinExistence type="predicted"/>
<feature type="domain" description="Peptidase M16C associated" evidence="2">
    <location>
        <begin position="47"/>
        <end position="307"/>
    </location>
</feature>
<keyword evidence="4" id="KW-1185">Reference proteome</keyword>
<dbReference type="Gene3D" id="3.30.830.10">
    <property type="entry name" value="Metalloenzyme, LuxS/M16 peptidase-like"/>
    <property type="match status" value="2"/>
</dbReference>
<gene>
    <name evidence="3" type="ORF">NQ317_009051</name>
</gene>
<sequence>MVIQREIYSNGSIPSQICQNSRKNLNLIGWGSSKKYFVDNKYVAIQCVPRKEEKLNMAKEEKERIEAQIQKLTEAGLKSQKDVLEKAIEFNEREPPMDMITSVPIPSLNSIKFHNIVRHSSASCDTQHIDLSETPIFTYFDNLKTSFVYIFALLDTSSVPSDLRNYLPILLESILELPIERNGKIIPYEEIVAELNNDTVSSSTSIGLGGGRGHFKCGNYSQTCVLNLQVEASKYEIGLRWLRELLYKTVFTTERLKVIAMKMNNTVAQAKRSGRSVVSYAMKGMCYSEDSNIVKNGVLQQKTLRKIMTNPSNFVLYLAGNLESLKDPVNPINECLPPELQKIEKQSRLTPCPDYKLLKSTCPVNGCIIGMGCLESSFFYQTTKSITDTVIQTCQGPMWKQIRGKGYSYGYTIMIKVNEGLLYLVYSKATNVIGAYKETKEIITKQLDKREWDGTLLESAKSSLIFEIIDEEKTIGNVVALSLASYFQDVDYTHNRTLMDLINKVTVEDLNRILQRQMKFSLDLKKLDLDLLVYPSLEDSFLNTL</sequence>
<name>A0ABQ9J2A1_9CUCU</name>
<comment type="caution">
    <text evidence="3">The sequence shown here is derived from an EMBL/GenBank/DDBJ whole genome shotgun (WGS) entry which is preliminary data.</text>
</comment>
<protein>
    <recommendedName>
        <fullName evidence="2">Peptidase M16C associated domain-containing protein</fullName>
    </recommendedName>
</protein>
<dbReference type="InterPro" id="IPR011249">
    <property type="entry name" value="Metalloenz_LuxS/M16"/>
</dbReference>
<dbReference type="SMART" id="SM01264">
    <property type="entry name" value="M16C_associated"/>
    <property type="match status" value="1"/>
</dbReference>
<reference evidence="3" key="1">
    <citation type="journal article" date="2023" name="Insect Mol. Biol.">
        <title>Genome sequencing provides insights into the evolution of gene families encoding plant cell wall-degrading enzymes in longhorned beetles.</title>
        <authorList>
            <person name="Shin N.R."/>
            <person name="Okamura Y."/>
            <person name="Kirsch R."/>
            <person name="Pauchet Y."/>
        </authorList>
    </citation>
    <scope>NUCLEOTIDE SEQUENCE</scope>
    <source>
        <strain evidence="3">MMC_N1</strain>
    </source>
</reference>